<sequence length="141" mass="16237">MKTFFNVLIVDDDEDDQFLIKSAFLKNSSQFNLRFATDGTDVLEKIENTQFLPDLILLDLNMPVMNGFDVLKHLKSSTLYRHVPVIILTTSANESDINQSYELGANTFITKPINHQDLVDLAEQIRLYWFGLARIPTRRTN</sequence>
<feature type="domain" description="Response regulatory" evidence="2">
    <location>
        <begin position="6"/>
        <end position="126"/>
    </location>
</feature>
<dbReference type="PANTHER" id="PTHR44520:SF2">
    <property type="entry name" value="RESPONSE REGULATOR RCP1"/>
    <property type="match status" value="1"/>
</dbReference>
<dbReference type="AlphaFoldDB" id="A0A927B0F9"/>
<organism evidence="3 4">
    <name type="scientific">Spirosoma validum</name>
    <dbReference type="NCBI Taxonomy" id="2771355"/>
    <lineage>
        <taxon>Bacteria</taxon>
        <taxon>Pseudomonadati</taxon>
        <taxon>Bacteroidota</taxon>
        <taxon>Cytophagia</taxon>
        <taxon>Cytophagales</taxon>
        <taxon>Cytophagaceae</taxon>
        <taxon>Spirosoma</taxon>
    </lineage>
</organism>
<name>A0A927B0F9_9BACT</name>
<keyword evidence="1" id="KW-0597">Phosphoprotein</keyword>
<dbReference type="InterPro" id="IPR001789">
    <property type="entry name" value="Sig_transdc_resp-reg_receiver"/>
</dbReference>
<dbReference type="PROSITE" id="PS50110">
    <property type="entry name" value="RESPONSE_REGULATORY"/>
    <property type="match status" value="1"/>
</dbReference>
<comment type="caution">
    <text evidence="3">The sequence shown here is derived from an EMBL/GenBank/DDBJ whole genome shotgun (WGS) entry which is preliminary data.</text>
</comment>
<dbReference type="RefSeq" id="WP_191038741.1">
    <property type="nucleotide sequence ID" value="NZ_JACXAA010000003.1"/>
</dbReference>
<dbReference type="PANTHER" id="PTHR44520">
    <property type="entry name" value="RESPONSE REGULATOR RCP1-RELATED"/>
    <property type="match status" value="1"/>
</dbReference>
<feature type="modified residue" description="4-aspartylphosphate" evidence="1">
    <location>
        <position position="59"/>
    </location>
</feature>
<evidence type="ECO:0000259" key="2">
    <source>
        <dbReference type="PROSITE" id="PS50110"/>
    </source>
</evidence>
<dbReference type="CDD" id="cd17557">
    <property type="entry name" value="REC_Rcp-like"/>
    <property type="match status" value="1"/>
</dbReference>
<dbReference type="InterPro" id="IPR052893">
    <property type="entry name" value="TCS_response_regulator"/>
</dbReference>
<dbReference type="SMART" id="SM00448">
    <property type="entry name" value="REC"/>
    <property type="match status" value="1"/>
</dbReference>
<dbReference type="Pfam" id="PF00072">
    <property type="entry name" value="Response_reg"/>
    <property type="match status" value="1"/>
</dbReference>
<dbReference type="Proteomes" id="UP000653797">
    <property type="component" value="Unassembled WGS sequence"/>
</dbReference>
<dbReference type="Gene3D" id="3.40.50.2300">
    <property type="match status" value="1"/>
</dbReference>
<gene>
    <name evidence="3" type="ORF">IC230_09420</name>
</gene>
<protein>
    <submittedName>
        <fullName evidence="3">Response regulator</fullName>
    </submittedName>
</protein>
<dbReference type="GO" id="GO:0000160">
    <property type="term" value="P:phosphorelay signal transduction system"/>
    <property type="evidence" value="ECO:0007669"/>
    <property type="project" value="InterPro"/>
</dbReference>
<accession>A0A927B0F9</accession>
<evidence type="ECO:0000313" key="4">
    <source>
        <dbReference type="Proteomes" id="UP000653797"/>
    </source>
</evidence>
<evidence type="ECO:0000313" key="3">
    <source>
        <dbReference type="EMBL" id="MBD2753104.1"/>
    </source>
</evidence>
<evidence type="ECO:0000256" key="1">
    <source>
        <dbReference type="PROSITE-ProRule" id="PRU00169"/>
    </source>
</evidence>
<dbReference type="InterPro" id="IPR011006">
    <property type="entry name" value="CheY-like_superfamily"/>
</dbReference>
<dbReference type="EMBL" id="JACXAA010000003">
    <property type="protein sequence ID" value="MBD2753104.1"/>
    <property type="molecule type" value="Genomic_DNA"/>
</dbReference>
<reference evidence="3" key="1">
    <citation type="submission" date="2020-09" db="EMBL/GenBank/DDBJ databases">
        <authorList>
            <person name="Kim M.K."/>
        </authorList>
    </citation>
    <scope>NUCLEOTIDE SEQUENCE</scope>
    <source>
        <strain evidence="3">BT704</strain>
    </source>
</reference>
<proteinExistence type="predicted"/>
<dbReference type="SUPFAM" id="SSF52172">
    <property type="entry name" value="CheY-like"/>
    <property type="match status" value="1"/>
</dbReference>
<keyword evidence="4" id="KW-1185">Reference proteome</keyword>